<organism evidence="6 7">
    <name type="scientific">Saccharomonospora xinjiangensis XJ-54</name>
    <dbReference type="NCBI Taxonomy" id="882086"/>
    <lineage>
        <taxon>Bacteria</taxon>
        <taxon>Bacillati</taxon>
        <taxon>Actinomycetota</taxon>
        <taxon>Actinomycetes</taxon>
        <taxon>Pseudonocardiales</taxon>
        <taxon>Pseudonocardiaceae</taxon>
        <taxon>Saccharomonospora</taxon>
    </lineage>
</organism>
<dbReference type="GO" id="GO:0003700">
    <property type="term" value="F:DNA-binding transcription factor activity"/>
    <property type="evidence" value="ECO:0007669"/>
    <property type="project" value="InterPro"/>
</dbReference>
<dbReference type="STRING" id="882086.SacxiDRAFT_2778"/>
<evidence type="ECO:0000256" key="3">
    <source>
        <dbReference type="ARBA" id="ARBA00023125"/>
    </source>
</evidence>
<dbReference type="Gene3D" id="1.10.10.10">
    <property type="entry name" value="Winged helix-like DNA-binding domain superfamily/Winged helix DNA-binding domain"/>
    <property type="match status" value="1"/>
</dbReference>
<dbReference type="eggNOG" id="COG0583">
    <property type="taxonomic scope" value="Bacteria"/>
</dbReference>
<evidence type="ECO:0000259" key="5">
    <source>
        <dbReference type="PROSITE" id="PS50931"/>
    </source>
</evidence>
<dbReference type="AlphaFoldDB" id="I0V4E4"/>
<keyword evidence="2" id="KW-0805">Transcription regulation</keyword>
<evidence type="ECO:0000256" key="1">
    <source>
        <dbReference type="ARBA" id="ARBA00009437"/>
    </source>
</evidence>
<keyword evidence="7" id="KW-1185">Reference proteome</keyword>
<dbReference type="Pfam" id="PF00126">
    <property type="entry name" value="HTH_1"/>
    <property type="match status" value="1"/>
</dbReference>
<evidence type="ECO:0000313" key="6">
    <source>
        <dbReference type="EMBL" id="EID54997.1"/>
    </source>
</evidence>
<dbReference type="InterPro" id="IPR036390">
    <property type="entry name" value="WH_DNA-bd_sf"/>
</dbReference>
<dbReference type="Proteomes" id="UP000004691">
    <property type="component" value="Unassembled WGS sequence"/>
</dbReference>
<evidence type="ECO:0000256" key="4">
    <source>
        <dbReference type="ARBA" id="ARBA00023163"/>
    </source>
</evidence>
<dbReference type="InterPro" id="IPR005119">
    <property type="entry name" value="LysR_subst-bd"/>
</dbReference>
<keyword evidence="4" id="KW-0804">Transcription</keyword>
<dbReference type="EMBL" id="JH636049">
    <property type="protein sequence ID" value="EID54997.1"/>
    <property type="molecule type" value="Genomic_DNA"/>
</dbReference>
<sequence length="298" mass="32514">MPTLRQWEYLITVVELGSFTRAAESLHVTQPALSHQLRTLERTVGGTLLERLPRSVNPTPLGRAVLPHAKAALADAERALCAARRAAGLEEGELEVATVYSVGIGVLPTVLRTWRLRHPDVRIRLREHRHADQLRDAMLAGEADIAVGPRPRDWEGTLHELDTEEFVVVAARDDPAASRADRDGIDLSHLADRDWIHYAQGNGLADVVDSACAAAGFRPRPAVRTEQSAAAPVLAASGLGVALVPANILPREFDGAVLRPKPAITRTLAAYTRHDPDPLTTAFLRVLREWRSEGALSR</sequence>
<accession>I0V4E4</accession>
<dbReference type="PROSITE" id="PS50931">
    <property type="entry name" value="HTH_LYSR"/>
    <property type="match status" value="1"/>
</dbReference>
<name>I0V4E4_9PSEU</name>
<dbReference type="HOGENOM" id="CLU_039613_6_4_11"/>
<dbReference type="GO" id="GO:0032993">
    <property type="term" value="C:protein-DNA complex"/>
    <property type="evidence" value="ECO:0007669"/>
    <property type="project" value="TreeGrafter"/>
</dbReference>
<protein>
    <submittedName>
        <fullName evidence="6">Transcriptional regulator</fullName>
    </submittedName>
</protein>
<dbReference type="SUPFAM" id="SSF53850">
    <property type="entry name" value="Periplasmic binding protein-like II"/>
    <property type="match status" value="1"/>
</dbReference>
<comment type="similarity">
    <text evidence="1">Belongs to the LysR transcriptional regulatory family.</text>
</comment>
<dbReference type="PANTHER" id="PTHR30346:SF28">
    <property type="entry name" value="HTH-TYPE TRANSCRIPTIONAL REGULATOR CYNR"/>
    <property type="match status" value="1"/>
</dbReference>
<dbReference type="CDD" id="cd08414">
    <property type="entry name" value="PBP2_LTTR_aromatics_like"/>
    <property type="match status" value="1"/>
</dbReference>
<feature type="domain" description="HTH lysR-type" evidence="5">
    <location>
        <begin position="2"/>
        <end position="59"/>
    </location>
</feature>
<dbReference type="FunFam" id="1.10.10.10:FF:000001">
    <property type="entry name" value="LysR family transcriptional regulator"/>
    <property type="match status" value="1"/>
</dbReference>
<proteinExistence type="inferred from homology"/>
<gene>
    <name evidence="6" type="ORF">SacxiDRAFT_2778</name>
</gene>
<dbReference type="PANTHER" id="PTHR30346">
    <property type="entry name" value="TRANSCRIPTIONAL DUAL REGULATOR HCAR-RELATED"/>
    <property type="match status" value="1"/>
</dbReference>
<dbReference type="Gene3D" id="3.40.190.10">
    <property type="entry name" value="Periplasmic binding protein-like II"/>
    <property type="match status" value="2"/>
</dbReference>
<dbReference type="InterPro" id="IPR000847">
    <property type="entry name" value="LysR_HTH_N"/>
</dbReference>
<dbReference type="GO" id="GO:0003677">
    <property type="term" value="F:DNA binding"/>
    <property type="evidence" value="ECO:0007669"/>
    <property type="project" value="UniProtKB-KW"/>
</dbReference>
<reference evidence="6 7" key="1">
    <citation type="submission" date="2012-01" db="EMBL/GenBank/DDBJ databases">
        <title>Improved High-Quality Draft sequence of Saccharomonospora xinjiangensis XJ-54.</title>
        <authorList>
            <consortium name="US DOE Joint Genome Institute"/>
            <person name="Lucas S."/>
            <person name="Han J."/>
            <person name="Lapidus A."/>
            <person name="Cheng J.-F."/>
            <person name="Goodwin L."/>
            <person name="Pitluck S."/>
            <person name="Peters L."/>
            <person name="Mikhailova N."/>
            <person name="Teshima H."/>
            <person name="Detter J.C."/>
            <person name="Han C."/>
            <person name="Tapia R."/>
            <person name="Land M."/>
            <person name="Hauser L."/>
            <person name="Kyrpides N."/>
            <person name="Ivanova N."/>
            <person name="Pagani I."/>
            <person name="Brambilla E.-M."/>
            <person name="Klenk H.-P."/>
            <person name="Woyke T."/>
        </authorList>
    </citation>
    <scope>NUCLEOTIDE SEQUENCE [LARGE SCALE GENOMIC DNA]</scope>
    <source>
        <strain evidence="6 7">XJ-54</strain>
    </source>
</reference>
<keyword evidence="3" id="KW-0238">DNA-binding</keyword>
<evidence type="ECO:0000313" key="7">
    <source>
        <dbReference type="Proteomes" id="UP000004691"/>
    </source>
</evidence>
<dbReference type="RefSeq" id="WP_006239143.1">
    <property type="nucleotide sequence ID" value="NZ_JH636049.1"/>
</dbReference>
<dbReference type="OrthoDB" id="3673085at2"/>
<evidence type="ECO:0000256" key="2">
    <source>
        <dbReference type="ARBA" id="ARBA00023015"/>
    </source>
</evidence>
<dbReference type="SUPFAM" id="SSF46785">
    <property type="entry name" value="Winged helix' DNA-binding domain"/>
    <property type="match status" value="1"/>
</dbReference>
<dbReference type="InterPro" id="IPR036388">
    <property type="entry name" value="WH-like_DNA-bd_sf"/>
</dbReference>
<dbReference type="PRINTS" id="PR00039">
    <property type="entry name" value="HTHLYSR"/>
</dbReference>
<dbReference type="Pfam" id="PF03466">
    <property type="entry name" value="LysR_substrate"/>
    <property type="match status" value="1"/>
</dbReference>